<name>A0AAU6Q5E8_9DEIO</name>
<dbReference type="PROSITE" id="PS01149">
    <property type="entry name" value="PSI_RSU"/>
    <property type="match status" value="1"/>
</dbReference>
<keyword evidence="2 4" id="KW-0413">Isomerase</keyword>
<dbReference type="InterPro" id="IPR020103">
    <property type="entry name" value="PsdUridine_synth_cat_dom_sf"/>
</dbReference>
<dbReference type="GO" id="GO:0120159">
    <property type="term" value="F:rRNA pseudouridine synthase activity"/>
    <property type="evidence" value="ECO:0007669"/>
    <property type="project" value="UniProtKB-ARBA"/>
</dbReference>
<dbReference type="SMART" id="SM00363">
    <property type="entry name" value="S4"/>
    <property type="match status" value="1"/>
</dbReference>
<feature type="domain" description="RNA-binding S4" evidence="5">
    <location>
        <begin position="4"/>
        <end position="60"/>
    </location>
</feature>
<dbReference type="InterPro" id="IPR050343">
    <property type="entry name" value="RsuA_PseudoU_synthase"/>
</dbReference>
<dbReference type="InterPro" id="IPR018496">
    <property type="entry name" value="PsdUridine_synth_RsuA/RluB_CS"/>
</dbReference>
<dbReference type="SUPFAM" id="SSF55120">
    <property type="entry name" value="Pseudouridine synthase"/>
    <property type="match status" value="1"/>
</dbReference>
<comment type="similarity">
    <text evidence="1 4">Belongs to the pseudouridine synthase RsuA family.</text>
</comment>
<dbReference type="Gene3D" id="3.10.290.10">
    <property type="entry name" value="RNA-binding S4 domain"/>
    <property type="match status" value="1"/>
</dbReference>
<dbReference type="InterPro" id="IPR000748">
    <property type="entry name" value="PsdUridine_synth_RsuA/RluB/E/F"/>
</dbReference>
<dbReference type="CDD" id="cd00165">
    <property type="entry name" value="S4"/>
    <property type="match status" value="1"/>
</dbReference>
<gene>
    <name evidence="6" type="ORF">WDJ50_05460</name>
</gene>
<dbReference type="InterPro" id="IPR036986">
    <property type="entry name" value="S4_RNA-bd_sf"/>
</dbReference>
<dbReference type="EC" id="5.4.99.-" evidence="4"/>
<organism evidence="6">
    <name type="scientific">Deinococcus sp. VB142</name>
    <dbReference type="NCBI Taxonomy" id="3112952"/>
    <lineage>
        <taxon>Bacteria</taxon>
        <taxon>Thermotogati</taxon>
        <taxon>Deinococcota</taxon>
        <taxon>Deinococci</taxon>
        <taxon>Deinococcales</taxon>
        <taxon>Deinococcaceae</taxon>
        <taxon>Deinococcus</taxon>
    </lineage>
</organism>
<sequence>MTTERLHKRLARAGIASRRAAEDLIRAGRVTVGGQVATLGQSVSEADEVRVDGRLVELTRPESVTYALYKPVGYVTTAHDEYGRRNVLDAMPDVPGLHPVGRLDKDSEGLLLLTNDGDLTLTLTHPRYGHEKAYRAWTEGREPPTQAELDVLVRGIAMDDGPAQALSAAPAGDVYGIDGAYVVLGEGRNRQVRRMLEALGHPVGRLVRYRVGGLWLGDLRPGEFRELSRRDLDLLLHPEKIPRAEWQAAWEDAQDRWGTQYG</sequence>
<reference evidence="6" key="1">
    <citation type="submission" date="2024-03" db="EMBL/GenBank/DDBJ databases">
        <title>Deinococcus weizhi sp. nov., isolated from human skin.</title>
        <authorList>
            <person name="Wei Z."/>
            <person name="Tian F."/>
            <person name="Yang C."/>
            <person name="Xin L.T."/>
            <person name="Wen Z.J."/>
            <person name="Lan K.C."/>
            <person name="Yu L."/>
            <person name="Zhe W."/>
            <person name="Dan F.D."/>
            <person name="Jun W."/>
            <person name="Rui Z."/>
            <person name="Yong X.J."/>
            <person name="Ting Y."/>
            <person name="Wei X."/>
            <person name="Xu Z.G."/>
            <person name="Xin Z."/>
            <person name="Dong F.G."/>
            <person name="Ni X.M."/>
            <person name="Zheng M.G."/>
            <person name="Chun Y."/>
            <person name="Qian W.X."/>
        </authorList>
    </citation>
    <scope>NUCLEOTIDE SEQUENCE</scope>
    <source>
        <strain evidence="6">VB142</strain>
    </source>
</reference>
<evidence type="ECO:0000256" key="2">
    <source>
        <dbReference type="ARBA" id="ARBA00023235"/>
    </source>
</evidence>
<dbReference type="AlphaFoldDB" id="A0AAU6Q5E8"/>
<dbReference type="NCBIfam" id="TIGR00093">
    <property type="entry name" value="pseudouridine synthase"/>
    <property type="match status" value="1"/>
</dbReference>
<accession>A0AAU6Q5E8</accession>
<dbReference type="GO" id="GO:0003723">
    <property type="term" value="F:RNA binding"/>
    <property type="evidence" value="ECO:0007669"/>
    <property type="project" value="UniProtKB-KW"/>
</dbReference>
<evidence type="ECO:0000256" key="3">
    <source>
        <dbReference type="PROSITE-ProRule" id="PRU00182"/>
    </source>
</evidence>
<dbReference type="EMBL" id="CP149782">
    <property type="protein sequence ID" value="WYF45567.1"/>
    <property type="molecule type" value="Genomic_DNA"/>
</dbReference>
<dbReference type="PROSITE" id="PS50889">
    <property type="entry name" value="S4"/>
    <property type="match status" value="1"/>
</dbReference>
<dbReference type="Gene3D" id="3.30.70.580">
    <property type="entry name" value="Pseudouridine synthase I, catalytic domain, N-terminal subdomain"/>
    <property type="match status" value="1"/>
</dbReference>
<proteinExistence type="inferred from homology"/>
<dbReference type="SUPFAM" id="SSF55174">
    <property type="entry name" value="Alpha-L RNA-binding motif"/>
    <property type="match status" value="1"/>
</dbReference>
<evidence type="ECO:0000256" key="4">
    <source>
        <dbReference type="RuleBase" id="RU003887"/>
    </source>
</evidence>
<evidence type="ECO:0000259" key="5">
    <source>
        <dbReference type="SMART" id="SM00363"/>
    </source>
</evidence>
<dbReference type="InterPro" id="IPR020094">
    <property type="entry name" value="TruA/RsuA/RluB/E/F_N"/>
</dbReference>
<dbReference type="PANTHER" id="PTHR47683">
    <property type="entry name" value="PSEUDOURIDINE SYNTHASE FAMILY PROTEIN-RELATED"/>
    <property type="match status" value="1"/>
</dbReference>
<keyword evidence="3" id="KW-0694">RNA-binding</keyword>
<dbReference type="PANTHER" id="PTHR47683:SF2">
    <property type="entry name" value="RNA-BINDING S4 DOMAIN-CONTAINING PROTEIN"/>
    <property type="match status" value="1"/>
</dbReference>
<dbReference type="CDD" id="cd02870">
    <property type="entry name" value="PseudoU_synth_RsuA_like"/>
    <property type="match status" value="1"/>
</dbReference>
<dbReference type="Pfam" id="PF00849">
    <property type="entry name" value="PseudoU_synth_2"/>
    <property type="match status" value="1"/>
</dbReference>
<dbReference type="InterPro" id="IPR042092">
    <property type="entry name" value="PsdUridine_s_RsuA/RluB/E/F_cat"/>
</dbReference>
<evidence type="ECO:0000313" key="6">
    <source>
        <dbReference type="EMBL" id="WYF45567.1"/>
    </source>
</evidence>
<dbReference type="Gene3D" id="3.30.70.1560">
    <property type="entry name" value="Alpha-L RNA-binding motif"/>
    <property type="match status" value="1"/>
</dbReference>
<evidence type="ECO:0000256" key="1">
    <source>
        <dbReference type="ARBA" id="ARBA00008348"/>
    </source>
</evidence>
<protein>
    <recommendedName>
        <fullName evidence="4">Pseudouridine synthase</fullName>
        <ecNumber evidence="4">5.4.99.-</ecNumber>
    </recommendedName>
</protein>
<dbReference type="FunFam" id="3.10.290.10:FF:000003">
    <property type="entry name" value="Pseudouridine synthase"/>
    <property type="match status" value="1"/>
</dbReference>
<dbReference type="InterPro" id="IPR006145">
    <property type="entry name" value="PsdUridine_synth_RsuA/RluA"/>
</dbReference>
<dbReference type="Pfam" id="PF01479">
    <property type="entry name" value="S4"/>
    <property type="match status" value="1"/>
</dbReference>
<dbReference type="GO" id="GO:0000455">
    <property type="term" value="P:enzyme-directed rRNA pseudouridine synthesis"/>
    <property type="evidence" value="ECO:0007669"/>
    <property type="project" value="UniProtKB-ARBA"/>
</dbReference>
<dbReference type="InterPro" id="IPR002942">
    <property type="entry name" value="S4_RNA-bd"/>
</dbReference>
<dbReference type="RefSeq" id="WP_339096851.1">
    <property type="nucleotide sequence ID" value="NZ_CP149782.1"/>
</dbReference>